<dbReference type="Gene3D" id="1.10.510.10">
    <property type="entry name" value="Transferase(Phosphotransferase) domain 1"/>
    <property type="match status" value="1"/>
</dbReference>
<dbReference type="GO" id="GO:0005524">
    <property type="term" value="F:ATP binding"/>
    <property type="evidence" value="ECO:0007669"/>
    <property type="project" value="UniProtKB-KW"/>
</dbReference>
<reference evidence="13" key="1">
    <citation type="submission" date="2014-07" db="EMBL/GenBank/DDBJ databases">
        <authorList>
            <person name="Martin A.A"/>
            <person name="De Silva N."/>
        </authorList>
    </citation>
    <scope>NUCLEOTIDE SEQUENCE</scope>
</reference>
<reference evidence="14" key="2">
    <citation type="submission" date="2015-08" db="UniProtKB">
        <authorList>
            <consortium name="WormBaseParasite"/>
        </authorList>
    </citation>
    <scope>IDENTIFICATION</scope>
</reference>
<evidence type="ECO:0000256" key="6">
    <source>
        <dbReference type="ARBA" id="ARBA00022989"/>
    </source>
</evidence>
<keyword evidence="13" id="KW-1185">Reference proteome</keyword>
<evidence type="ECO:0000256" key="3">
    <source>
        <dbReference type="ARBA" id="ARBA00022729"/>
    </source>
</evidence>
<keyword evidence="3" id="KW-0732">Signal</keyword>
<dbReference type="InterPro" id="IPR038677">
    <property type="entry name" value="WIF_sf"/>
</dbReference>
<evidence type="ECO:0000256" key="5">
    <source>
        <dbReference type="ARBA" id="ARBA00022840"/>
    </source>
</evidence>
<evidence type="ECO:0000259" key="12">
    <source>
        <dbReference type="PROSITE" id="PS50814"/>
    </source>
</evidence>
<dbReference type="PANTHER" id="PTHR24416">
    <property type="entry name" value="TYROSINE-PROTEIN KINASE RECEPTOR"/>
    <property type="match status" value="1"/>
</dbReference>
<dbReference type="GO" id="GO:0005886">
    <property type="term" value="C:plasma membrane"/>
    <property type="evidence" value="ECO:0007669"/>
    <property type="project" value="UniProtKB-SubCell"/>
</dbReference>
<keyword evidence="9" id="KW-0325">Glycoprotein</keyword>
<keyword evidence="4" id="KW-0547">Nucleotide-binding</keyword>
<dbReference type="GO" id="GO:0051897">
    <property type="term" value="P:positive regulation of phosphatidylinositol 3-kinase/protein kinase B signal transduction"/>
    <property type="evidence" value="ECO:0007669"/>
    <property type="project" value="TreeGrafter"/>
</dbReference>
<dbReference type="GO" id="GO:0010976">
    <property type="term" value="P:positive regulation of neuron projection development"/>
    <property type="evidence" value="ECO:0007669"/>
    <property type="project" value="TreeGrafter"/>
</dbReference>
<dbReference type="GO" id="GO:0043235">
    <property type="term" value="C:receptor complex"/>
    <property type="evidence" value="ECO:0007669"/>
    <property type="project" value="TreeGrafter"/>
</dbReference>
<dbReference type="InterPro" id="IPR003306">
    <property type="entry name" value="WIF"/>
</dbReference>
<evidence type="ECO:0000256" key="8">
    <source>
        <dbReference type="ARBA" id="ARBA00023170"/>
    </source>
</evidence>
<proteinExistence type="predicted"/>
<dbReference type="InterPro" id="IPR011009">
    <property type="entry name" value="Kinase-like_dom_sf"/>
</dbReference>
<dbReference type="Pfam" id="PF07714">
    <property type="entry name" value="PK_Tyr_Ser-Thr"/>
    <property type="match status" value="1"/>
</dbReference>
<dbReference type="GO" id="GO:0007169">
    <property type="term" value="P:cell surface receptor protein tyrosine kinase signaling pathway"/>
    <property type="evidence" value="ECO:0007669"/>
    <property type="project" value="TreeGrafter"/>
</dbReference>
<accession>A0A0K0FL17</accession>
<keyword evidence="6 10" id="KW-1133">Transmembrane helix</keyword>
<feature type="transmembrane region" description="Helical" evidence="10">
    <location>
        <begin position="189"/>
        <end position="210"/>
    </location>
</feature>
<keyword evidence="7 10" id="KW-0472">Membrane</keyword>
<dbReference type="SUPFAM" id="SSF56112">
    <property type="entry name" value="Protein kinase-like (PK-like)"/>
    <property type="match status" value="1"/>
</dbReference>
<dbReference type="PROSITE" id="PS50011">
    <property type="entry name" value="PROTEIN_KINASE_DOM"/>
    <property type="match status" value="1"/>
</dbReference>
<keyword evidence="8" id="KW-0675">Receptor</keyword>
<dbReference type="InterPro" id="IPR050122">
    <property type="entry name" value="RTK"/>
</dbReference>
<evidence type="ECO:0000256" key="9">
    <source>
        <dbReference type="ARBA" id="ARBA00023180"/>
    </source>
</evidence>
<evidence type="ECO:0000256" key="7">
    <source>
        <dbReference type="ARBA" id="ARBA00023136"/>
    </source>
</evidence>
<keyword evidence="2 10" id="KW-0812">Transmembrane</keyword>
<sequence length="654" mass="75620">MMTTLNVVHIILFYIFYIPSTTFGGFNVFISLEEMNRTMGILAEMKYVENGKINQYSTKFPYRLNSNSSHINLSWNSNVKTHPIYYSIKTVSEDLNVFPIVHIPLSGVLPLKTEQFAIEHRCTGSRAGQFLIQIHFNISWPSSQNTTYFVLKQEKICELKNIRGHYISQDYQPRGSNSFHNSYLTPKQLLIISLTVSGLIFVCIIIIIWGCLKKSHYTKSFFDSDDGHTKSSHLPFISEKLSDLNSISSCALLHHQNLAIQHYLFPNTSTPRSSIVLPQFSNYFNTPNYLKTEGDLIYENDDNHVDVEAALMNLHIDKKFITPAPFTEIEGTFGEVRFYLWQKSLTNYHGDVEDEDNCDDPDMTNDDMTVYGKTLKNNADQKQFEVFILQALTFYNVPSHPNLAKIIGAASISDLKLQNFSKKKDYPTILYKHNGFGNLKKFLIQCRSKVNSNNYYIEDESTFSRTSIENCYSYNSLRTHELVSIVKQVLKAVTHLHRHKVLHKDIGTRNCLVYETKFGSEERLCVQLADDSLSRDLFPSDYYCLADNDNQPIKWLPPESIITKQYTSASDVWMFGVFMWEVMSCVIEPYEKIEPEEMYSSLINGIRLQQPVNCPDELYSIMLSCWKTNYIDRPSAMDTLYKLEKFSYHLSKYI</sequence>
<dbReference type="Gene3D" id="2.60.40.2170">
    <property type="entry name" value="Wnt, WIF domain"/>
    <property type="match status" value="1"/>
</dbReference>
<organism evidence="13 14">
    <name type="scientific">Strongyloides venezuelensis</name>
    <name type="common">Threadworm</name>
    <dbReference type="NCBI Taxonomy" id="75913"/>
    <lineage>
        <taxon>Eukaryota</taxon>
        <taxon>Metazoa</taxon>
        <taxon>Ecdysozoa</taxon>
        <taxon>Nematoda</taxon>
        <taxon>Chromadorea</taxon>
        <taxon>Rhabditida</taxon>
        <taxon>Tylenchina</taxon>
        <taxon>Panagrolaimomorpha</taxon>
        <taxon>Strongyloidoidea</taxon>
        <taxon>Strongyloididae</taxon>
        <taxon>Strongyloides</taxon>
    </lineage>
</organism>
<dbReference type="Proteomes" id="UP000035680">
    <property type="component" value="Unassembled WGS sequence"/>
</dbReference>
<feature type="domain" description="WIF" evidence="12">
    <location>
        <begin position="28"/>
        <end position="157"/>
    </location>
</feature>
<feature type="domain" description="Protein kinase" evidence="11">
    <location>
        <begin position="322"/>
        <end position="647"/>
    </location>
</feature>
<dbReference type="GO" id="GO:0007409">
    <property type="term" value="P:axonogenesis"/>
    <property type="evidence" value="ECO:0007669"/>
    <property type="project" value="TreeGrafter"/>
</dbReference>
<evidence type="ECO:0000259" key="11">
    <source>
        <dbReference type="PROSITE" id="PS50011"/>
    </source>
</evidence>
<dbReference type="PROSITE" id="PS50814">
    <property type="entry name" value="WIF"/>
    <property type="match status" value="1"/>
</dbReference>
<dbReference type="GO" id="GO:0004672">
    <property type="term" value="F:protein kinase activity"/>
    <property type="evidence" value="ECO:0007669"/>
    <property type="project" value="InterPro"/>
</dbReference>
<dbReference type="InterPro" id="IPR001245">
    <property type="entry name" value="Ser-Thr/Tyr_kinase_cat_dom"/>
</dbReference>
<dbReference type="Pfam" id="PF02019">
    <property type="entry name" value="WIF"/>
    <property type="match status" value="1"/>
</dbReference>
<comment type="subcellular location">
    <subcellularLocation>
        <location evidence="1">Cell membrane</location>
        <topology evidence="1">Single-pass membrane protein</topology>
    </subcellularLocation>
</comment>
<feature type="transmembrane region" description="Helical" evidence="10">
    <location>
        <begin position="6"/>
        <end position="30"/>
    </location>
</feature>
<evidence type="ECO:0000256" key="1">
    <source>
        <dbReference type="ARBA" id="ARBA00004162"/>
    </source>
</evidence>
<keyword evidence="5" id="KW-0067">ATP-binding</keyword>
<evidence type="ECO:0000256" key="2">
    <source>
        <dbReference type="ARBA" id="ARBA00022692"/>
    </source>
</evidence>
<dbReference type="InterPro" id="IPR000719">
    <property type="entry name" value="Prot_kinase_dom"/>
</dbReference>
<evidence type="ECO:0000256" key="10">
    <source>
        <dbReference type="SAM" id="Phobius"/>
    </source>
</evidence>
<dbReference type="AlphaFoldDB" id="A0A0K0FL17"/>
<dbReference type="WBParaSite" id="SVE_0973100.1">
    <property type="protein sequence ID" value="SVE_0973100.1"/>
    <property type="gene ID" value="SVE_0973100"/>
</dbReference>
<name>A0A0K0FL17_STRVS</name>
<evidence type="ECO:0000313" key="13">
    <source>
        <dbReference type="Proteomes" id="UP000035680"/>
    </source>
</evidence>
<dbReference type="PANTHER" id="PTHR24416:SF349">
    <property type="entry name" value="TYROSINE-PROTEIN KINASE RYK"/>
    <property type="match status" value="1"/>
</dbReference>
<evidence type="ECO:0000313" key="14">
    <source>
        <dbReference type="WBParaSite" id="SVE_0973100.1"/>
    </source>
</evidence>
<protein>
    <submittedName>
        <fullName evidence="14">Tyrosine-protein kinase RYK (inferred by orthology to a human protein)</fullName>
    </submittedName>
</protein>
<dbReference type="STRING" id="75913.A0A0K0FL17"/>
<dbReference type="SMART" id="SM00469">
    <property type="entry name" value="WIF"/>
    <property type="match status" value="1"/>
</dbReference>
<dbReference type="SMART" id="SM00220">
    <property type="entry name" value="S_TKc"/>
    <property type="match status" value="1"/>
</dbReference>
<evidence type="ECO:0000256" key="4">
    <source>
        <dbReference type="ARBA" id="ARBA00022741"/>
    </source>
</evidence>